<dbReference type="WBParaSite" id="PgR093_g026_t02">
    <property type="protein sequence ID" value="PgR093_g026_t02"/>
    <property type="gene ID" value="PgR093_g026"/>
</dbReference>
<proteinExistence type="predicted"/>
<evidence type="ECO:0000313" key="1">
    <source>
        <dbReference type="Proteomes" id="UP000887569"/>
    </source>
</evidence>
<name>A0A915C7P7_PARUN</name>
<evidence type="ECO:0000313" key="2">
    <source>
        <dbReference type="WBParaSite" id="PgR093_g026_t02"/>
    </source>
</evidence>
<sequence>MEPPKPYMPDRFLKRVQVIEDEKTTRVRYDIADFGEFRWMEARFGGWEQSKGLRFRVKVDIFGASKGGMFLFVYVIFDNDPWTGHWTAQLQCTFRLLSQDGKKDLVSLQKSYTIDHTNYYVVAGFPIEEIRKKGSGLIMSTGTVRLQIDILWEGIQISNSYEQLLQYKEEVKAKDLLAVKTYFRSGKSFSIYAMRIANYVQHCKN</sequence>
<keyword evidence="1" id="KW-1185">Reference proteome</keyword>
<organism evidence="1 2">
    <name type="scientific">Parascaris univalens</name>
    <name type="common">Nematode worm</name>
    <dbReference type="NCBI Taxonomy" id="6257"/>
    <lineage>
        <taxon>Eukaryota</taxon>
        <taxon>Metazoa</taxon>
        <taxon>Ecdysozoa</taxon>
        <taxon>Nematoda</taxon>
        <taxon>Chromadorea</taxon>
        <taxon>Rhabditida</taxon>
        <taxon>Spirurina</taxon>
        <taxon>Ascaridomorpha</taxon>
        <taxon>Ascaridoidea</taxon>
        <taxon>Ascarididae</taxon>
        <taxon>Parascaris</taxon>
    </lineage>
</organism>
<protein>
    <submittedName>
        <fullName evidence="2">MATH domain-containing protein</fullName>
    </submittedName>
</protein>
<reference evidence="2" key="1">
    <citation type="submission" date="2022-11" db="UniProtKB">
        <authorList>
            <consortium name="WormBaseParasite"/>
        </authorList>
    </citation>
    <scope>IDENTIFICATION</scope>
</reference>
<accession>A0A915C7P7</accession>
<dbReference type="AlphaFoldDB" id="A0A915C7P7"/>
<dbReference type="Proteomes" id="UP000887569">
    <property type="component" value="Unplaced"/>
</dbReference>